<feature type="compositionally biased region" description="Polar residues" evidence="1">
    <location>
        <begin position="228"/>
        <end position="258"/>
    </location>
</feature>
<comment type="caution">
    <text evidence="3">The sequence shown here is derived from an EMBL/GenBank/DDBJ whole genome shotgun (WGS) entry which is preliminary data.</text>
</comment>
<organism evidence="3 4">
    <name type="scientific">Holothuria leucospilota</name>
    <name type="common">Black long sea cucumber</name>
    <name type="synonym">Mertensiothuria leucospilota</name>
    <dbReference type="NCBI Taxonomy" id="206669"/>
    <lineage>
        <taxon>Eukaryota</taxon>
        <taxon>Metazoa</taxon>
        <taxon>Echinodermata</taxon>
        <taxon>Eleutherozoa</taxon>
        <taxon>Echinozoa</taxon>
        <taxon>Holothuroidea</taxon>
        <taxon>Aspidochirotacea</taxon>
        <taxon>Aspidochirotida</taxon>
        <taxon>Holothuriidae</taxon>
        <taxon>Holothuria</taxon>
    </lineage>
</organism>
<protein>
    <recommendedName>
        <fullName evidence="2">DUF6729 domain-containing protein</fullName>
    </recommendedName>
</protein>
<dbReference type="OrthoDB" id="8931359at2759"/>
<accession>A0A9Q1CSJ5</accession>
<dbReference type="PANTHER" id="PTHR24401">
    <property type="entry name" value="SI:CH211-243P7.3-RELATED"/>
    <property type="match status" value="1"/>
</dbReference>
<evidence type="ECO:0000313" key="4">
    <source>
        <dbReference type="Proteomes" id="UP001152320"/>
    </source>
</evidence>
<keyword evidence="4" id="KW-1185">Reference proteome</keyword>
<proteinExistence type="predicted"/>
<evidence type="ECO:0000256" key="1">
    <source>
        <dbReference type="SAM" id="MobiDB-lite"/>
    </source>
</evidence>
<reference evidence="3" key="1">
    <citation type="submission" date="2021-10" db="EMBL/GenBank/DDBJ databases">
        <title>Tropical sea cucumber genome reveals ecological adaptation and Cuvierian tubules defense mechanism.</title>
        <authorList>
            <person name="Chen T."/>
        </authorList>
    </citation>
    <scope>NUCLEOTIDE SEQUENCE</scope>
    <source>
        <strain evidence="3">Nanhai2018</strain>
        <tissue evidence="3">Muscle</tissue>
    </source>
</reference>
<dbReference type="InterPro" id="IPR046616">
    <property type="entry name" value="DUF6729"/>
</dbReference>
<dbReference type="AlphaFoldDB" id="A0A9Q1CSJ5"/>
<dbReference type="PANTHER" id="PTHR24401:SF29">
    <property type="entry name" value="SI:CH211-243P7.3-RELATED"/>
    <property type="match status" value="1"/>
</dbReference>
<feature type="domain" description="DUF6729" evidence="2">
    <location>
        <begin position="271"/>
        <end position="492"/>
    </location>
</feature>
<dbReference type="EMBL" id="JAIZAY010000001">
    <property type="protein sequence ID" value="KAJ8050030.1"/>
    <property type="molecule type" value="Genomic_DNA"/>
</dbReference>
<name>A0A9Q1CSJ5_HOLLE</name>
<evidence type="ECO:0000259" key="2">
    <source>
        <dbReference type="Pfam" id="PF20499"/>
    </source>
</evidence>
<feature type="region of interest" description="Disordered" evidence="1">
    <location>
        <begin position="214"/>
        <end position="258"/>
    </location>
</feature>
<sequence length="688" mass="77589">MPGPNVRLTKSGEVVMKATPAAEQAKQVYKGRPAILPQPPVHSPEDVEKRARQRLASSGLVDPDAITLLGEFEIKRGQYRGKTFKWLLENDPAYGLYLWREHEKGPSPGKTIQEGERVTANVSSLVSYIRMVPVCVHAHQFIVTGLQARQKAKETGDEGYNKVGFGRFRDLTYTDLYQSTDREHQRYCKWLLSKTDVTAGSSMHRLKMYLQRLQSSSTSGVPGPDQPCVSNQDTTPQRTPPIDSTITQDTSQGTGAPDNVTTLKVTNSNSWKRFVSPAQERWMREELQKLGLLPGTAEYLQEWRWRGQPMWRTPPPGELQMRPPSQLPKPDYFWLHPMFVWSPEKMCAPLLGNVKIPCITPACRERGESRVERRGIGKPRVVVGIGGGSSGLPNTGQYYILASTLYCSRCKCSPWASDQLSYLQLLPKSLQNLFPAVVTYRKAVCKSLVDHIRRPGQSPADAAKEIEELLQLRFERAHAQYLLLLKTVREQARSGATLDAASGLDTTESCTSFGEYGDFTGYRGVSVSQQFLANVLISEYQEQKPYLHGLLKGVFGKYWRSDHTRTLAKKVELLSGTMWSFCTFNEFWEVVSWVMVDSDSEMSLTPYYQGLSRRYEMAGVDKAAVRWIDKWCCVAPPYTCSAYPRFMSLLSSAVFIIDEQDLKNLRAARAAIGAKGEPTKKEIRKHCR</sequence>
<gene>
    <name evidence="3" type="ORF">HOLleu_03054</name>
</gene>
<dbReference type="Proteomes" id="UP001152320">
    <property type="component" value="Chromosome 1"/>
</dbReference>
<evidence type="ECO:0000313" key="3">
    <source>
        <dbReference type="EMBL" id="KAJ8050030.1"/>
    </source>
</evidence>
<dbReference type="Pfam" id="PF20499">
    <property type="entry name" value="DUF6729"/>
    <property type="match status" value="1"/>
</dbReference>